<dbReference type="SUPFAM" id="SSF56349">
    <property type="entry name" value="DNA breaking-rejoining enzymes"/>
    <property type="match status" value="1"/>
</dbReference>
<dbReference type="InterPro" id="IPR048120">
    <property type="entry name" value="Integrase-like"/>
</dbReference>
<proteinExistence type="predicted"/>
<dbReference type="GO" id="GO:0006310">
    <property type="term" value="P:DNA recombination"/>
    <property type="evidence" value="ECO:0007669"/>
    <property type="project" value="UniProtKB-KW"/>
</dbReference>
<dbReference type="Proteomes" id="UP000016487">
    <property type="component" value="Unassembled WGS sequence"/>
</dbReference>
<gene>
    <name evidence="2" type="ORF">PCIT_a1805</name>
</gene>
<dbReference type="GO" id="GO:0003677">
    <property type="term" value="F:DNA binding"/>
    <property type="evidence" value="ECO:0007669"/>
    <property type="project" value="InterPro"/>
</dbReference>
<name>A0AAD4FU03_9GAMM</name>
<dbReference type="GO" id="GO:0015074">
    <property type="term" value="P:DNA integration"/>
    <property type="evidence" value="ECO:0007669"/>
    <property type="project" value="InterPro"/>
</dbReference>
<dbReference type="AlphaFoldDB" id="A0AAD4FU03"/>
<dbReference type="InterPro" id="IPR013762">
    <property type="entry name" value="Integrase-like_cat_sf"/>
</dbReference>
<accession>A0AAD4FU03</accession>
<evidence type="ECO:0000313" key="2">
    <source>
        <dbReference type="EMBL" id="KAF7775588.1"/>
    </source>
</evidence>
<reference evidence="2" key="1">
    <citation type="journal article" date="2012" name="J. Bacteriol.">
        <title>Genome sequences of type strains of seven species of the marine bacterium Pseudoalteromonas.</title>
        <authorList>
            <person name="Xie B.B."/>
            <person name="Shu Y.L."/>
            <person name="Qin Q.L."/>
            <person name="Rong J.C."/>
            <person name="Zhang X.Y."/>
            <person name="Chen X.L."/>
            <person name="Shi M."/>
            <person name="He H.L."/>
            <person name="Zhou B.C."/>
            <person name="Zhang Y.Z."/>
        </authorList>
    </citation>
    <scope>NUCLEOTIDE SEQUENCE</scope>
    <source>
        <strain evidence="2">DSM 8771</strain>
    </source>
</reference>
<comment type="caution">
    <text evidence="2">The sequence shown here is derived from an EMBL/GenBank/DDBJ whole genome shotgun (WGS) entry which is preliminary data.</text>
</comment>
<reference evidence="2" key="2">
    <citation type="submission" date="2015-03" db="EMBL/GenBank/DDBJ databases">
        <title>Genome sequence of Pseudoalteromonas citrea.</title>
        <authorList>
            <person name="Xie B.-B."/>
            <person name="Rong J.-C."/>
            <person name="Qin Q.-L."/>
            <person name="Zhang Y.-Z."/>
        </authorList>
    </citation>
    <scope>NUCLEOTIDE SEQUENCE</scope>
    <source>
        <strain evidence="2">DSM 8771</strain>
    </source>
</reference>
<dbReference type="RefSeq" id="WP_010361330.1">
    <property type="nucleotide sequence ID" value="NZ_AHBZ03000012.1"/>
</dbReference>
<evidence type="ECO:0000313" key="3">
    <source>
        <dbReference type="Proteomes" id="UP000016487"/>
    </source>
</evidence>
<organism evidence="2 3">
    <name type="scientific">Pseudoalteromonas citrea</name>
    <dbReference type="NCBI Taxonomy" id="43655"/>
    <lineage>
        <taxon>Bacteria</taxon>
        <taxon>Pseudomonadati</taxon>
        <taxon>Pseudomonadota</taxon>
        <taxon>Gammaproteobacteria</taxon>
        <taxon>Alteromonadales</taxon>
        <taxon>Pseudoalteromonadaceae</taxon>
        <taxon>Pseudoalteromonas</taxon>
    </lineage>
</organism>
<keyword evidence="1" id="KW-0233">DNA recombination</keyword>
<dbReference type="EMBL" id="AHBZ03000012">
    <property type="protein sequence ID" value="KAF7775588.1"/>
    <property type="molecule type" value="Genomic_DNA"/>
</dbReference>
<evidence type="ECO:0000256" key="1">
    <source>
        <dbReference type="ARBA" id="ARBA00023172"/>
    </source>
</evidence>
<dbReference type="InterPro" id="IPR011010">
    <property type="entry name" value="DNA_brk_join_enz"/>
</dbReference>
<protein>
    <recommendedName>
        <fullName evidence="4">Integrase</fullName>
    </recommendedName>
</protein>
<evidence type="ECO:0008006" key="4">
    <source>
        <dbReference type="Google" id="ProtNLM"/>
    </source>
</evidence>
<sequence>MQLKKSKALASHHTTKSGYPFYFSDIEWRLDGSTVINFQRLTALEPETEEGFRKALCRYAEELSAMHTFNMFNRFNAYMKATKEGNLTLQGLTDYRASFDSDTEYKLGALKGFLLAWHEWGFSGISKEVADYLEELTLKGNPKGNAVKGACPYSGPLTHNELGALIDWASNTFTKGILKLTEYSCFMALVLTGRRYVQIRSLRSVDLIVREDSSGNDYVINCPRAKQRGVGFREQFTPLPINEDLYLLLHNQRNQSIRYVESSLGEKLSASLREQIPIFIEEARIKRLSSAEELKVKLETTPDFWHMAADSAYELLRGVSVKNTACSERTGDYINFTASRFRYTKGTNLTRRGISGVALAAALDHTDTQNIGVYTENTEETAKQIDEVMAPMLAPLAQAFSGKLIASERDAVRANDPNSRVKNGKSENVGSCGTYAFCASGYRACYTCSSFEPWIEAPHEEVLNEILAEREKQKDLGISNNVIQSTDRLLLAVQQIIIMCKQDLSEEECANG</sequence>
<dbReference type="NCBIfam" id="NF041502">
    <property type="entry name" value="integrase_1"/>
    <property type="match status" value="1"/>
</dbReference>
<dbReference type="Gene3D" id="1.10.443.10">
    <property type="entry name" value="Intergrase catalytic core"/>
    <property type="match status" value="1"/>
</dbReference>